<dbReference type="SUPFAM" id="SSF103473">
    <property type="entry name" value="MFS general substrate transporter"/>
    <property type="match status" value="1"/>
</dbReference>
<feature type="transmembrane region" description="Helical" evidence="8">
    <location>
        <begin position="225"/>
        <end position="248"/>
    </location>
</feature>
<evidence type="ECO:0000256" key="7">
    <source>
        <dbReference type="ARBA" id="ARBA00023136"/>
    </source>
</evidence>
<dbReference type="PANTHER" id="PTHR43271:SF2">
    <property type="entry name" value="BLL2771 PROTEIN"/>
    <property type="match status" value="1"/>
</dbReference>
<keyword evidence="11" id="KW-1185">Reference proteome</keyword>
<dbReference type="Pfam" id="PF07690">
    <property type="entry name" value="MFS_1"/>
    <property type="match status" value="1"/>
</dbReference>
<organism evidence="10 11">
    <name type="scientific">Caenispirillum bisanense</name>
    <dbReference type="NCBI Taxonomy" id="414052"/>
    <lineage>
        <taxon>Bacteria</taxon>
        <taxon>Pseudomonadati</taxon>
        <taxon>Pseudomonadota</taxon>
        <taxon>Alphaproteobacteria</taxon>
        <taxon>Rhodospirillales</taxon>
        <taxon>Novispirillaceae</taxon>
        <taxon>Caenispirillum</taxon>
    </lineage>
</organism>
<feature type="transmembrane region" description="Helical" evidence="8">
    <location>
        <begin position="314"/>
        <end position="337"/>
    </location>
</feature>
<comment type="subcellular location">
    <subcellularLocation>
        <location evidence="1">Cell membrane</location>
        <topology evidence="1">Multi-pass membrane protein</topology>
    </subcellularLocation>
</comment>
<dbReference type="Gene3D" id="1.20.1250.20">
    <property type="entry name" value="MFS general substrate transporter like domains"/>
    <property type="match status" value="1"/>
</dbReference>
<protein>
    <submittedName>
        <fullName evidence="10">Predicted arabinose efflux permease, MFS family</fullName>
    </submittedName>
</protein>
<keyword evidence="3" id="KW-0813">Transport</keyword>
<dbReference type="PROSITE" id="PS50850">
    <property type="entry name" value="MFS"/>
    <property type="match status" value="1"/>
</dbReference>
<accession>A0A286GLL4</accession>
<dbReference type="CDD" id="cd17324">
    <property type="entry name" value="MFS_NepI_like"/>
    <property type="match status" value="1"/>
</dbReference>
<feature type="transmembrane region" description="Helical" evidence="8">
    <location>
        <begin position="145"/>
        <end position="167"/>
    </location>
</feature>
<evidence type="ECO:0000313" key="11">
    <source>
        <dbReference type="Proteomes" id="UP000219621"/>
    </source>
</evidence>
<evidence type="ECO:0000256" key="2">
    <source>
        <dbReference type="ARBA" id="ARBA00008335"/>
    </source>
</evidence>
<comment type="similarity">
    <text evidence="2">Belongs to the major facilitator superfamily.</text>
</comment>
<feature type="domain" description="Major facilitator superfamily (MFS) profile" evidence="9">
    <location>
        <begin position="21"/>
        <end position="403"/>
    </location>
</feature>
<dbReference type="InterPro" id="IPR020846">
    <property type="entry name" value="MFS_dom"/>
</dbReference>
<dbReference type="AlphaFoldDB" id="A0A286GLL4"/>
<feature type="transmembrane region" description="Helical" evidence="8">
    <location>
        <begin position="87"/>
        <end position="106"/>
    </location>
</feature>
<name>A0A286GLL4_9PROT</name>
<feature type="transmembrane region" description="Helical" evidence="8">
    <location>
        <begin position="112"/>
        <end position="133"/>
    </location>
</feature>
<dbReference type="EMBL" id="OCNJ01000005">
    <property type="protein sequence ID" value="SOD95989.1"/>
    <property type="molecule type" value="Genomic_DNA"/>
</dbReference>
<evidence type="ECO:0000256" key="3">
    <source>
        <dbReference type="ARBA" id="ARBA00022448"/>
    </source>
</evidence>
<dbReference type="InterPro" id="IPR011701">
    <property type="entry name" value="MFS"/>
</dbReference>
<reference evidence="10 11" key="1">
    <citation type="submission" date="2017-09" db="EMBL/GenBank/DDBJ databases">
        <authorList>
            <person name="Ehlers B."/>
            <person name="Leendertz F.H."/>
        </authorList>
    </citation>
    <scope>NUCLEOTIDE SEQUENCE [LARGE SCALE GENOMIC DNA]</scope>
    <source>
        <strain evidence="10 11">USBA 140</strain>
    </source>
</reference>
<keyword evidence="6 8" id="KW-1133">Transmembrane helix</keyword>
<keyword evidence="4" id="KW-1003">Cell membrane</keyword>
<dbReference type="Proteomes" id="UP000219621">
    <property type="component" value="Unassembled WGS sequence"/>
</dbReference>
<keyword evidence="7 8" id="KW-0472">Membrane</keyword>
<evidence type="ECO:0000256" key="5">
    <source>
        <dbReference type="ARBA" id="ARBA00022692"/>
    </source>
</evidence>
<dbReference type="GO" id="GO:0022857">
    <property type="term" value="F:transmembrane transporter activity"/>
    <property type="evidence" value="ECO:0007669"/>
    <property type="project" value="InterPro"/>
</dbReference>
<feature type="transmembrane region" description="Helical" evidence="8">
    <location>
        <begin position="55"/>
        <end position="75"/>
    </location>
</feature>
<feature type="transmembrane region" description="Helical" evidence="8">
    <location>
        <begin position="23"/>
        <end position="43"/>
    </location>
</feature>
<evidence type="ECO:0000256" key="8">
    <source>
        <dbReference type="SAM" id="Phobius"/>
    </source>
</evidence>
<feature type="transmembrane region" description="Helical" evidence="8">
    <location>
        <begin position="173"/>
        <end position="196"/>
    </location>
</feature>
<evidence type="ECO:0000256" key="1">
    <source>
        <dbReference type="ARBA" id="ARBA00004651"/>
    </source>
</evidence>
<evidence type="ECO:0000259" key="9">
    <source>
        <dbReference type="PROSITE" id="PS50850"/>
    </source>
</evidence>
<evidence type="ECO:0000313" key="10">
    <source>
        <dbReference type="EMBL" id="SOD95989.1"/>
    </source>
</evidence>
<gene>
    <name evidence="10" type="ORF">SAMN05421508_10596</name>
</gene>
<feature type="transmembrane region" description="Helical" evidence="8">
    <location>
        <begin position="290"/>
        <end position="308"/>
    </location>
</feature>
<keyword evidence="5 8" id="KW-0812">Transmembrane</keyword>
<feature type="transmembrane region" description="Helical" evidence="8">
    <location>
        <begin position="374"/>
        <end position="398"/>
    </location>
</feature>
<proteinExistence type="inferred from homology"/>
<sequence>MTAPRHIESEEYDAAMTPIRPRIAVFAAGAVSFLNLYATQSLLPELSRVFGASEAAVALTVSAATISVALVAPFAGTLADAVGRKRMVVAAVLLLLVPTLLAAQAASLHELIVWRLLQGLCLPAIFAVTVAHISEQWPVDERADVTALYMAGSVLGGFSGRFVSAMIEPVAGWRFAFVALALITTLCAVILVRWLPKDAPRPTGRRSGIGAVLDAWRGHLTNGRLLAVCVVGFLMLFFLQAVFTWVNFHLSQPPYNLSTAQLGFIFAVYLAGVVVTPMTGRLLRRFGTRGTVALAAGVSSLGLLATLAPSLPVVVAGLAAGGVGVFVTQAVAMGRVGQVVPSGGRSSAVGLYVLFYYMGGTTGPVGPAPVWHAFGWPGVVAVGIAAMATAGLIAAVAWRPVPAVRPEPTVAEAPAE</sequence>
<dbReference type="OrthoDB" id="63984at2"/>
<feature type="transmembrane region" description="Helical" evidence="8">
    <location>
        <begin position="260"/>
        <end position="278"/>
    </location>
</feature>
<dbReference type="InterPro" id="IPR005829">
    <property type="entry name" value="Sugar_transporter_CS"/>
</dbReference>
<dbReference type="InterPro" id="IPR036259">
    <property type="entry name" value="MFS_trans_sf"/>
</dbReference>
<dbReference type="PANTHER" id="PTHR43271">
    <property type="entry name" value="BLL2771 PROTEIN"/>
    <property type="match status" value="1"/>
</dbReference>
<evidence type="ECO:0000256" key="4">
    <source>
        <dbReference type="ARBA" id="ARBA00022475"/>
    </source>
</evidence>
<dbReference type="PROSITE" id="PS00216">
    <property type="entry name" value="SUGAR_TRANSPORT_1"/>
    <property type="match status" value="1"/>
</dbReference>
<evidence type="ECO:0000256" key="6">
    <source>
        <dbReference type="ARBA" id="ARBA00022989"/>
    </source>
</evidence>
<feature type="transmembrane region" description="Helical" evidence="8">
    <location>
        <begin position="349"/>
        <end position="368"/>
    </location>
</feature>
<dbReference type="GO" id="GO:0005886">
    <property type="term" value="C:plasma membrane"/>
    <property type="evidence" value="ECO:0007669"/>
    <property type="project" value="UniProtKB-SubCell"/>
</dbReference>